<feature type="compositionally biased region" description="Basic and acidic residues" evidence="6">
    <location>
        <begin position="612"/>
        <end position="641"/>
    </location>
</feature>
<proteinExistence type="predicted"/>
<evidence type="ECO:0000256" key="5">
    <source>
        <dbReference type="PROSITE-ProRule" id="PRU10141"/>
    </source>
</evidence>
<feature type="transmembrane region" description="Helical" evidence="7">
    <location>
        <begin position="789"/>
        <end position="807"/>
    </location>
</feature>
<evidence type="ECO:0000313" key="10">
    <source>
        <dbReference type="Proteomes" id="UP001212498"/>
    </source>
</evidence>
<protein>
    <submittedName>
        <fullName evidence="9">Protein kinase</fullName>
    </submittedName>
</protein>
<feature type="compositionally biased region" description="Basic and acidic residues" evidence="6">
    <location>
        <begin position="581"/>
        <end position="590"/>
    </location>
</feature>
<dbReference type="PANTHER" id="PTHR43289">
    <property type="entry name" value="MITOGEN-ACTIVATED PROTEIN KINASE KINASE KINASE 20-RELATED"/>
    <property type="match status" value="1"/>
</dbReference>
<evidence type="ECO:0000256" key="2">
    <source>
        <dbReference type="ARBA" id="ARBA00022741"/>
    </source>
</evidence>
<feature type="domain" description="Protein kinase" evidence="8">
    <location>
        <begin position="9"/>
        <end position="260"/>
    </location>
</feature>
<dbReference type="Proteomes" id="UP001212498">
    <property type="component" value="Unassembled WGS sequence"/>
</dbReference>
<keyword evidence="1" id="KW-0808">Transferase</keyword>
<dbReference type="SMART" id="SM00220">
    <property type="entry name" value="S_TKc"/>
    <property type="match status" value="1"/>
</dbReference>
<feature type="compositionally biased region" description="Pro residues" evidence="6">
    <location>
        <begin position="277"/>
        <end position="287"/>
    </location>
</feature>
<feature type="compositionally biased region" description="Low complexity" evidence="6">
    <location>
        <begin position="451"/>
        <end position="485"/>
    </location>
</feature>
<dbReference type="PANTHER" id="PTHR43289:SF34">
    <property type="entry name" value="SERINE_THREONINE-PROTEIN KINASE YBDM-RELATED"/>
    <property type="match status" value="1"/>
</dbReference>
<keyword evidence="7" id="KW-0812">Transmembrane</keyword>
<dbReference type="GO" id="GO:0016301">
    <property type="term" value="F:kinase activity"/>
    <property type="evidence" value="ECO:0007669"/>
    <property type="project" value="UniProtKB-KW"/>
</dbReference>
<sequence>MNDDRLGPYRLLRRLGEGGMGVVHLAVDPQGRQVAVKVLRAEVAGDELARRRLSREVETMRRVRSKYIAEVLDADVTGHRPYIVTRYVAGRSLDEIVKDDGPLDLPALLKIGHGVAAALAAVHSVGVIHRDLKPGNVLILDGDPVLIDFGIAQAVDATRLTQTGMFIGTPGYLAPEIIEGQEAGPEVDIHAWAGTLLYAGTGQPPFGKGTLEMVFYNITAGKADVSAAPGPLQPLLKGAFQRNPAKRPKAAELAEQVARLMPKAGLSMPDEISTVPHPDPSVTPPYEGPTTPAPGHDRIRPQPASGPQPAFPGGSQPAFPGSGSQPSFPPAGGGSQSAFPAVGGGSQVPQSGGPQVPSSLPHGAAASGPQGPGSGAQSLLTGSQSPDSGPAAGTPGTPYGPGGGAQGPGGTPHSQPQSLLGGPPGQGPAGGPQSGPQGPAGGPHGPGSGAQGAAAGPYGQGSGAQSAAAGPYGQGSGPQSPASGSHGAGSGPQGLAGRPHGSGPQGPAGGPHGSQVAGGAQGGGGSREAEAGDKPSWEISTPPMTPRKLVEGQDPRVPPPAQDQRYVSLLGQGDPWPTRRVSPEELRQMQREAQQSAPWQQGPGGQGQANHHVPEADVPTRRVRPDPQDLPTRRVRPEAPDYGRGTPVQPPPYIPPQVQFPPDPQTKREPFIPGARPGQALQRSAAYGVAGAMLLIIMIVLAARAPVLVTLVSLPVAVLLRAADLAQPELITRRPTGAAALDVIRVFAYPKALVKSVAITLALIPYALILGLPVTLLLTVMAGMSPYNALAWGAGVALWTVCAGPGVEGPGRQMRRTLSSLVPSRTAAMVMAGVFAAMAALTPILATGTFGDNARRAIWTPVNVGPVVDLLQDWKGDSGG</sequence>
<feature type="compositionally biased region" description="Low complexity" evidence="6">
    <location>
        <begin position="311"/>
        <end position="326"/>
    </location>
</feature>
<dbReference type="EMBL" id="JAPNUD010000027">
    <property type="protein sequence ID" value="MDA0641630.1"/>
    <property type="molecule type" value="Genomic_DNA"/>
</dbReference>
<feature type="compositionally biased region" description="Low complexity" evidence="6">
    <location>
        <begin position="411"/>
        <end position="421"/>
    </location>
</feature>
<gene>
    <name evidence="9" type="ORF">OUY24_13460</name>
</gene>
<feature type="binding site" evidence="5">
    <location>
        <position position="37"/>
    </location>
    <ligand>
        <name>ATP</name>
        <dbReference type="ChEBI" id="CHEBI:30616"/>
    </ligand>
</feature>
<dbReference type="SUPFAM" id="SSF56112">
    <property type="entry name" value="Protein kinase-like (PK-like)"/>
    <property type="match status" value="1"/>
</dbReference>
<organism evidence="9 10">
    <name type="scientific">Nonomuraea ferruginea</name>
    <dbReference type="NCBI Taxonomy" id="46174"/>
    <lineage>
        <taxon>Bacteria</taxon>
        <taxon>Bacillati</taxon>
        <taxon>Actinomycetota</taxon>
        <taxon>Actinomycetes</taxon>
        <taxon>Streptosporangiales</taxon>
        <taxon>Streptosporangiaceae</taxon>
        <taxon>Nonomuraea</taxon>
    </lineage>
</organism>
<evidence type="ECO:0000256" key="4">
    <source>
        <dbReference type="ARBA" id="ARBA00022840"/>
    </source>
</evidence>
<keyword evidence="7" id="KW-1133">Transmembrane helix</keyword>
<dbReference type="Pfam" id="PF00069">
    <property type="entry name" value="Pkinase"/>
    <property type="match status" value="1"/>
</dbReference>
<feature type="region of interest" description="Disordered" evidence="6">
    <location>
        <begin position="267"/>
        <end position="655"/>
    </location>
</feature>
<dbReference type="InterPro" id="IPR000719">
    <property type="entry name" value="Prot_kinase_dom"/>
</dbReference>
<dbReference type="RefSeq" id="WP_271276439.1">
    <property type="nucleotide sequence ID" value="NZ_BAABFD010000011.1"/>
</dbReference>
<reference evidence="9 10" key="1">
    <citation type="submission" date="2022-11" db="EMBL/GenBank/DDBJ databases">
        <title>Nonomuraea corallina sp. nov., a new species of the genus Nonomuraea isolated from sea side sediment in Thai sea.</title>
        <authorList>
            <person name="Ngamcharungchit C."/>
            <person name="Matsumoto A."/>
            <person name="Suriyachadkun C."/>
            <person name="Panbangred W."/>
            <person name="Inahashi Y."/>
            <person name="Intra B."/>
        </authorList>
    </citation>
    <scope>NUCLEOTIDE SEQUENCE [LARGE SCALE GENOMIC DNA]</scope>
    <source>
        <strain evidence="9 10">DSM 43553</strain>
    </source>
</reference>
<feature type="compositionally biased region" description="Basic and acidic residues" evidence="6">
    <location>
        <begin position="527"/>
        <end position="536"/>
    </location>
</feature>
<evidence type="ECO:0000256" key="3">
    <source>
        <dbReference type="ARBA" id="ARBA00022777"/>
    </source>
</evidence>
<dbReference type="InterPro" id="IPR011009">
    <property type="entry name" value="Kinase-like_dom_sf"/>
</dbReference>
<feature type="transmembrane region" description="Helical" evidence="7">
    <location>
        <begin position="685"/>
        <end position="703"/>
    </location>
</feature>
<evidence type="ECO:0000313" key="9">
    <source>
        <dbReference type="EMBL" id="MDA0641630.1"/>
    </source>
</evidence>
<evidence type="ECO:0000259" key="8">
    <source>
        <dbReference type="PROSITE" id="PS50011"/>
    </source>
</evidence>
<feature type="compositionally biased region" description="Gly residues" evidence="6">
    <location>
        <begin position="503"/>
        <end position="512"/>
    </location>
</feature>
<feature type="compositionally biased region" description="Low complexity" evidence="6">
    <location>
        <begin position="347"/>
        <end position="369"/>
    </location>
</feature>
<dbReference type="Gene3D" id="3.30.200.20">
    <property type="entry name" value="Phosphorylase Kinase, domain 1"/>
    <property type="match status" value="1"/>
</dbReference>
<comment type="caution">
    <text evidence="9">The sequence shown here is derived from an EMBL/GenBank/DDBJ whole genome shotgun (WGS) entry which is preliminary data.</text>
</comment>
<dbReference type="PROSITE" id="PS00107">
    <property type="entry name" value="PROTEIN_KINASE_ATP"/>
    <property type="match status" value="1"/>
</dbReference>
<evidence type="ECO:0000256" key="6">
    <source>
        <dbReference type="SAM" id="MobiDB-lite"/>
    </source>
</evidence>
<dbReference type="Gene3D" id="1.10.510.10">
    <property type="entry name" value="Transferase(Phosphotransferase) domain 1"/>
    <property type="match status" value="1"/>
</dbReference>
<dbReference type="CDD" id="cd14014">
    <property type="entry name" value="STKc_PknB_like"/>
    <property type="match status" value="1"/>
</dbReference>
<feature type="compositionally biased region" description="Gly residues" evidence="6">
    <location>
        <begin position="399"/>
        <end position="410"/>
    </location>
</feature>
<keyword evidence="2 5" id="KW-0547">Nucleotide-binding</keyword>
<feature type="transmembrane region" description="Helical" evidence="7">
    <location>
        <begin position="827"/>
        <end position="846"/>
    </location>
</feature>
<dbReference type="InterPro" id="IPR017441">
    <property type="entry name" value="Protein_kinase_ATP_BS"/>
</dbReference>
<dbReference type="PROSITE" id="PS00108">
    <property type="entry name" value="PROTEIN_KINASE_ST"/>
    <property type="match status" value="1"/>
</dbReference>
<keyword evidence="3 9" id="KW-0418">Kinase</keyword>
<evidence type="ECO:0000256" key="7">
    <source>
        <dbReference type="SAM" id="Phobius"/>
    </source>
</evidence>
<keyword evidence="7" id="KW-0472">Membrane</keyword>
<accession>A0ABT4SXM5</accession>
<keyword evidence="4 5" id="KW-0067">ATP-binding</keyword>
<keyword evidence="10" id="KW-1185">Reference proteome</keyword>
<name>A0ABT4SXM5_9ACTN</name>
<evidence type="ECO:0000256" key="1">
    <source>
        <dbReference type="ARBA" id="ARBA00022679"/>
    </source>
</evidence>
<dbReference type="InterPro" id="IPR008271">
    <property type="entry name" value="Ser/Thr_kinase_AS"/>
</dbReference>
<feature type="compositionally biased region" description="Gly residues" evidence="6">
    <location>
        <begin position="422"/>
        <end position="450"/>
    </location>
</feature>
<dbReference type="PROSITE" id="PS50011">
    <property type="entry name" value="PROTEIN_KINASE_DOM"/>
    <property type="match status" value="1"/>
</dbReference>
<feature type="transmembrane region" description="Helical" evidence="7">
    <location>
        <begin position="757"/>
        <end position="783"/>
    </location>
</feature>